<keyword evidence="2" id="KW-1185">Reference proteome</keyword>
<protein>
    <recommendedName>
        <fullName evidence="3">SatD family protein</fullName>
    </recommendedName>
</protein>
<gene>
    <name evidence="1" type="ORF">ACFOW1_06930</name>
</gene>
<comment type="caution">
    <text evidence="1">The sequence shown here is derived from an EMBL/GenBank/DDBJ whole genome shotgun (WGS) entry which is preliminary data.</text>
</comment>
<evidence type="ECO:0008006" key="3">
    <source>
        <dbReference type="Google" id="ProtNLM"/>
    </source>
</evidence>
<accession>A0ABV8PX68</accession>
<organism evidence="1 2">
    <name type="scientific">Parasediminibacterium paludis</name>
    <dbReference type="NCBI Taxonomy" id="908966"/>
    <lineage>
        <taxon>Bacteria</taxon>
        <taxon>Pseudomonadati</taxon>
        <taxon>Bacteroidota</taxon>
        <taxon>Chitinophagia</taxon>
        <taxon>Chitinophagales</taxon>
        <taxon>Chitinophagaceae</taxon>
        <taxon>Parasediminibacterium</taxon>
    </lineage>
</organism>
<dbReference type="EMBL" id="JBHSDC010000012">
    <property type="protein sequence ID" value="MFC4231616.1"/>
    <property type="molecule type" value="Genomic_DNA"/>
</dbReference>
<proteinExistence type="predicted"/>
<dbReference type="RefSeq" id="WP_379013159.1">
    <property type="nucleotide sequence ID" value="NZ_JBHSDC010000012.1"/>
</dbReference>
<sequence length="228" mass="24746">MYGIITGDIINSRRIDAKAREYLYAALQQFLKTLQVEGWLKKVEQTGGDSFQCEVVDVKQVLRIALMIKCFVKANTITAPSSKQADATKKTLPATANAGVRIAASIGGVDFMKKKLSASDGEAFILASEALATLKTTYSELALLTSQPLLNASLASTIVLLDALAQKYFGRQAAVILQKLQFKKEEEVATIMGISQPGVNQAAKSAQWYAVEIALKYIEDQITLAYAC</sequence>
<evidence type="ECO:0000313" key="2">
    <source>
        <dbReference type="Proteomes" id="UP001595906"/>
    </source>
</evidence>
<dbReference type="Proteomes" id="UP001595906">
    <property type="component" value="Unassembled WGS sequence"/>
</dbReference>
<name>A0ABV8PX68_9BACT</name>
<reference evidence="2" key="1">
    <citation type="journal article" date="2019" name="Int. J. Syst. Evol. Microbiol.">
        <title>The Global Catalogue of Microorganisms (GCM) 10K type strain sequencing project: providing services to taxonomists for standard genome sequencing and annotation.</title>
        <authorList>
            <consortium name="The Broad Institute Genomics Platform"/>
            <consortium name="The Broad Institute Genome Sequencing Center for Infectious Disease"/>
            <person name="Wu L."/>
            <person name="Ma J."/>
        </authorList>
    </citation>
    <scope>NUCLEOTIDE SEQUENCE [LARGE SCALE GENOMIC DNA]</scope>
    <source>
        <strain evidence="2">CECT 8010</strain>
    </source>
</reference>
<evidence type="ECO:0000313" key="1">
    <source>
        <dbReference type="EMBL" id="MFC4231616.1"/>
    </source>
</evidence>